<reference evidence="2 3" key="1">
    <citation type="journal article" date="2014" name="Agronomy (Basel)">
        <title>A Draft Genome Sequence for Ensete ventricosum, the Drought-Tolerant Tree Against Hunger.</title>
        <authorList>
            <person name="Harrison J."/>
            <person name="Moore K.A."/>
            <person name="Paszkiewicz K."/>
            <person name="Jones T."/>
            <person name="Grant M."/>
            <person name="Ambacheew D."/>
            <person name="Muzemil S."/>
            <person name="Studholme D.J."/>
        </authorList>
    </citation>
    <scope>NUCLEOTIDE SEQUENCE [LARGE SCALE GENOMIC DNA]</scope>
</reference>
<proteinExistence type="predicted"/>
<accession>A0A426X3J8</accession>
<dbReference type="AlphaFoldDB" id="A0A426X3J8"/>
<comment type="caution">
    <text evidence="2">The sequence shown here is derived from an EMBL/GenBank/DDBJ whole genome shotgun (WGS) entry which is preliminary data.</text>
</comment>
<dbReference type="EMBL" id="AMZH03027768">
    <property type="protein sequence ID" value="RRT34010.1"/>
    <property type="molecule type" value="Genomic_DNA"/>
</dbReference>
<name>A0A426X3J8_ENSVE</name>
<feature type="non-terminal residue" evidence="2">
    <location>
        <position position="1"/>
    </location>
</feature>
<gene>
    <name evidence="2" type="ORF">B296_00055735</name>
</gene>
<feature type="compositionally biased region" description="Polar residues" evidence="1">
    <location>
        <begin position="53"/>
        <end position="66"/>
    </location>
</feature>
<protein>
    <submittedName>
        <fullName evidence="2">Uncharacterized protein</fullName>
    </submittedName>
</protein>
<organism evidence="2 3">
    <name type="scientific">Ensete ventricosum</name>
    <name type="common">Abyssinian banana</name>
    <name type="synonym">Musa ensete</name>
    <dbReference type="NCBI Taxonomy" id="4639"/>
    <lineage>
        <taxon>Eukaryota</taxon>
        <taxon>Viridiplantae</taxon>
        <taxon>Streptophyta</taxon>
        <taxon>Embryophyta</taxon>
        <taxon>Tracheophyta</taxon>
        <taxon>Spermatophyta</taxon>
        <taxon>Magnoliopsida</taxon>
        <taxon>Liliopsida</taxon>
        <taxon>Zingiberales</taxon>
        <taxon>Musaceae</taxon>
        <taxon>Ensete</taxon>
    </lineage>
</organism>
<evidence type="ECO:0000256" key="1">
    <source>
        <dbReference type="SAM" id="MobiDB-lite"/>
    </source>
</evidence>
<sequence length="140" mass="16218">VVADAIEGIKCSPVIREQVLPHLRLQKGTPWEELGSLRRSRTPWRCGRGEASSEMSYRSQQQQQNYKRMKGEDYMSYVTRIEKTTSMVEGPHFPNLHAIYKHKEVYKEEEEEQRHVGRFGRAVHLERFDDGKGGATIKSA</sequence>
<evidence type="ECO:0000313" key="2">
    <source>
        <dbReference type="EMBL" id="RRT34010.1"/>
    </source>
</evidence>
<dbReference type="Proteomes" id="UP000287651">
    <property type="component" value="Unassembled WGS sequence"/>
</dbReference>
<evidence type="ECO:0000313" key="3">
    <source>
        <dbReference type="Proteomes" id="UP000287651"/>
    </source>
</evidence>
<feature type="region of interest" description="Disordered" evidence="1">
    <location>
        <begin position="42"/>
        <end position="69"/>
    </location>
</feature>